<comment type="caution">
    <text evidence="23">The sequence shown here is derived from an EMBL/GenBank/DDBJ whole genome shotgun (WGS) entry which is preliminary data.</text>
</comment>
<feature type="region of interest" description="Disordered" evidence="19">
    <location>
        <begin position="325"/>
        <end position="370"/>
    </location>
</feature>
<dbReference type="InterPro" id="IPR002423">
    <property type="entry name" value="Cpn60/GroEL/TCP-1"/>
</dbReference>
<feature type="compositionally biased region" description="Basic and acidic residues" evidence="19">
    <location>
        <begin position="834"/>
        <end position="845"/>
    </location>
</feature>
<keyword evidence="20" id="KW-0812">Transmembrane</keyword>
<dbReference type="PANTHER" id="PTHR45748:SF7">
    <property type="entry name" value="1-PHOSPHATIDYLINOSITOL 3-PHOSPHATE 5-KINASE-RELATED"/>
    <property type="match status" value="1"/>
</dbReference>
<dbReference type="GO" id="GO:0046854">
    <property type="term" value="P:phosphatidylinositol phosphate biosynthetic process"/>
    <property type="evidence" value="ECO:0007669"/>
    <property type="project" value="TreeGrafter"/>
</dbReference>
<feature type="compositionally biased region" description="Polar residues" evidence="19">
    <location>
        <begin position="9"/>
        <end position="25"/>
    </location>
</feature>
<feature type="region of interest" description="Disordered" evidence="19">
    <location>
        <begin position="725"/>
        <end position="794"/>
    </location>
</feature>
<feature type="region of interest" description="Disordered" evidence="19">
    <location>
        <begin position="1723"/>
        <end position="1773"/>
    </location>
</feature>
<evidence type="ECO:0000256" key="8">
    <source>
        <dbReference type="ARBA" id="ARBA00022741"/>
    </source>
</evidence>
<feature type="transmembrane region" description="Helical" evidence="20">
    <location>
        <begin position="2454"/>
        <end position="2479"/>
    </location>
</feature>
<feature type="compositionally biased region" description="Basic residues" evidence="19">
    <location>
        <begin position="851"/>
        <end position="865"/>
    </location>
</feature>
<evidence type="ECO:0000256" key="3">
    <source>
        <dbReference type="ARBA" id="ARBA00004496"/>
    </source>
</evidence>
<feature type="transmembrane region" description="Helical" evidence="20">
    <location>
        <begin position="2425"/>
        <end position="2448"/>
    </location>
</feature>
<feature type="domain" description="FYVE-type" evidence="21">
    <location>
        <begin position="448"/>
        <end position="521"/>
    </location>
</feature>
<dbReference type="FunFam" id="3.30.800.10:FF:000005">
    <property type="entry name" value="1-phosphatidylinositol-3-phosphate 5-kinase (Fab1)"/>
    <property type="match status" value="1"/>
</dbReference>
<evidence type="ECO:0000256" key="20">
    <source>
        <dbReference type="SAM" id="Phobius"/>
    </source>
</evidence>
<dbReference type="InterPro" id="IPR000306">
    <property type="entry name" value="Znf_FYVE"/>
</dbReference>
<evidence type="ECO:0000256" key="13">
    <source>
        <dbReference type="ARBA" id="ARBA00022833"/>
    </source>
</evidence>
<feature type="region of interest" description="Disordered" evidence="19">
    <location>
        <begin position="917"/>
        <end position="941"/>
    </location>
</feature>
<dbReference type="SUPFAM" id="SSF52029">
    <property type="entry name" value="GroEL apical domain-like"/>
    <property type="match status" value="1"/>
</dbReference>
<dbReference type="EC" id="2.7.1.150" evidence="4"/>
<dbReference type="GO" id="GO:0000329">
    <property type="term" value="C:fungal-type vacuole membrane"/>
    <property type="evidence" value="ECO:0007669"/>
    <property type="project" value="TreeGrafter"/>
</dbReference>
<dbReference type="Pfam" id="PF01504">
    <property type="entry name" value="PIP5K"/>
    <property type="match status" value="1"/>
</dbReference>
<keyword evidence="20" id="KW-1133">Transmembrane helix</keyword>
<dbReference type="VEuPathDB" id="FungiDB:CXQ85_002663"/>
<feature type="region of interest" description="Disordered" evidence="19">
    <location>
        <begin position="533"/>
        <end position="623"/>
    </location>
</feature>
<keyword evidence="8 17" id="KW-0547">Nucleotide-binding</keyword>
<keyword evidence="5" id="KW-0963">Cytoplasm</keyword>
<feature type="compositionally biased region" description="Polar residues" evidence="19">
    <location>
        <begin position="278"/>
        <end position="288"/>
    </location>
</feature>
<feature type="compositionally biased region" description="Polar residues" evidence="19">
    <location>
        <begin position="2593"/>
        <end position="2606"/>
    </location>
</feature>
<feature type="compositionally biased region" description="Basic and acidic residues" evidence="19">
    <location>
        <begin position="1723"/>
        <end position="1740"/>
    </location>
</feature>
<feature type="compositionally biased region" description="Polar residues" evidence="19">
    <location>
        <begin position="160"/>
        <end position="181"/>
    </location>
</feature>
<dbReference type="InterPro" id="IPR027484">
    <property type="entry name" value="PInositol-4-P-5-kinase_N"/>
</dbReference>
<dbReference type="InterPro" id="IPR027483">
    <property type="entry name" value="PInositol-4-P-4/5-kinase_C_sf"/>
</dbReference>
<feature type="compositionally biased region" description="Polar residues" evidence="19">
    <location>
        <begin position="577"/>
        <end position="616"/>
    </location>
</feature>
<evidence type="ECO:0000313" key="24">
    <source>
        <dbReference type="Proteomes" id="UP000244309"/>
    </source>
</evidence>
<dbReference type="GO" id="GO:0010008">
    <property type="term" value="C:endosome membrane"/>
    <property type="evidence" value="ECO:0007669"/>
    <property type="project" value="TreeGrafter"/>
</dbReference>
<evidence type="ECO:0000313" key="23">
    <source>
        <dbReference type="EMBL" id="PVH22938.1"/>
    </source>
</evidence>
<feature type="coiled-coil region" evidence="18">
    <location>
        <begin position="1629"/>
        <end position="1656"/>
    </location>
</feature>
<dbReference type="FunFam" id="3.30.40.10:FF:000510">
    <property type="entry name" value="Phosphatidylinositol 3,5-kinase"/>
    <property type="match status" value="1"/>
</dbReference>
<feature type="region of interest" description="Disordered" evidence="19">
    <location>
        <begin position="2862"/>
        <end position="2898"/>
    </location>
</feature>
<keyword evidence="14 17" id="KW-0067">ATP-binding</keyword>
<dbReference type="InterPro" id="IPR013083">
    <property type="entry name" value="Znf_RING/FYVE/PHD"/>
</dbReference>
<dbReference type="GeneID" id="37007994"/>
<dbReference type="InterPro" id="IPR017455">
    <property type="entry name" value="Znf_FYVE-rel"/>
</dbReference>
<dbReference type="PANTHER" id="PTHR45748">
    <property type="entry name" value="1-PHOSPHATIDYLINOSITOL 3-PHOSPHATE 5-KINASE-RELATED"/>
    <property type="match status" value="1"/>
</dbReference>
<feature type="region of interest" description="Disordered" evidence="19">
    <location>
        <begin position="2554"/>
        <end position="2577"/>
    </location>
</feature>
<feature type="compositionally biased region" description="Polar residues" evidence="19">
    <location>
        <begin position="917"/>
        <end position="930"/>
    </location>
</feature>
<dbReference type="CDD" id="cd17300">
    <property type="entry name" value="PIPKc_PIKfyve"/>
    <property type="match status" value="1"/>
</dbReference>
<feature type="compositionally biased region" description="Polar residues" evidence="19">
    <location>
        <begin position="777"/>
        <end position="794"/>
    </location>
</feature>
<dbReference type="InterPro" id="IPR011011">
    <property type="entry name" value="Znf_FYVE_PHD"/>
</dbReference>
<keyword evidence="11 17" id="KW-0418">Kinase</keyword>
<dbReference type="InterPro" id="IPR027409">
    <property type="entry name" value="GroEL-like_apical_dom_sf"/>
</dbReference>
<dbReference type="SUPFAM" id="SSF57903">
    <property type="entry name" value="FYVE/PHD zinc finger"/>
    <property type="match status" value="1"/>
</dbReference>
<evidence type="ECO:0000256" key="16">
    <source>
        <dbReference type="PROSITE-ProRule" id="PRU00091"/>
    </source>
</evidence>
<dbReference type="Gene3D" id="3.30.800.10">
    <property type="entry name" value="Phosphatidylinositol Phosphate Kinase II Beta"/>
    <property type="match status" value="1"/>
</dbReference>
<dbReference type="Gene3D" id="3.30.40.10">
    <property type="entry name" value="Zinc/RING finger domain, C3HC4 (zinc finger)"/>
    <property type="match status" value="1"/>
</dbReference>
<keyword evidence="12" id="KW-0833">Ubl conjugation pathway</keyword>
<feature type="transmembrane region" description="Helical" evidence="20">
    <location>
        <begin position="2342"/>
        <end position="2364"/>
    </location>
</feature>
<dbReference type="STRING" id="45357.A0A2V1AYJ4"/>
<feature type="compositionally biased region" description="Low complexity" evidence="19">
    <location>
        <begin position="2745"/>
        <end position="2822"/>
    </location>
</feature>
<evidence type="ECO:0000259" key="22">
    <source>
        <dbReference type="PROSITE" id="PS51455"/>
    </source>
</evidence>
<feature type="compositionally biased region" description="Gly residues" evidence="19">
    <location>
        <begin position="2823"/>
        <end position="2832"/>
    </location>
</feature>
<evidence type="ECO:0000256" key="6">
    <source>
        <dbReference type="ARBA" id="ARBA00022679"/>
    </source>
</evidence>
<feature type="region of interest" description="Disordered" evidence="19">
    <location>
        <begin position="2687"/>
        <end position="2849"/>
    </location>
</feature>
<organism evidence="23 24">
    <name type="scientific">Candidozyma haemuli</name>
    <dbReference type="NCBI Taxonomy" id="45357"/>
    <lineage>
        <taxon>Eukaryota</taxon>
        <taxon>Fungi</taxon>
        <taxon>Dikarya</taxon>
        <taxon>Ascomycota</taxon>
        <taxon>Saccharomycotina</taxon>
        <taxon>Pichiomycetes</taxon>
        <taxon>Metschnikowiaceae</taxon>
        <taxon>Candidozyma</taxon>
    </lineage>
</organism>
<feature type="compositionally biased region" description="Polar residues" evidence="19">
    <location>
        <begin position="143"/>
        <end position="152"/>
    </location>
</feature>
<evidence type="ECO:0000256" key="10">
    <source>
        <dbReference type="ARBA" id="ARBA00022771"/>
    </source>
</evidence>
<gene>
    <name evidence="23" type="ORF">CXQ85_002663</name>
</gene>
<reference evidence="23 24" key="1">
    <citation type="submission" date="2017-12" db="EMBL/GenBank/DDBJ databases">
        <title>Genome Sequence of a Multidrug-Resistant Candida haemulonii Isolate from a Patient with Chronic Leg Ulcers in Israel.</title>
        <authorList>
            <person name="Chow N.A."/>
            <person name="Gade L."/>
            <person name="Batra D."/>
            <person name="Rowe L.A."/>
            <person name="Ben-Ami R."/>
            <person name="Loparev V.N."/>
            <person name="Litvintseva A.P."/>
        </authorList>
    </citation>
    <scope>NUCLEOTIDE SEQUENCE [LARGE SCALE GENOMIC DNA]</scope>
    <source>
        <strain evidence="23 24">B11899</strain>
    </source>
</reference>
<feature type="domain" description="PIPK" evidence="22">
    <location>
        <begin position="2019"/>
        <end position="2346"/>
    </location>
</feature>
<dbReference type="Pfam" id="PF01363">
    <property type="entry name" value="FYVE"/>
    <property type="match status" value="1"/>
</dbReference>
<dbReference type="Gene3D" id="3.50.7.10">
    <property type="entry name" value="GroEL"/>
    <property type="match status" value="1"/>
</dbReference>
<feature type="region of interest" description="Disordered" evidence="19">
    <location>
        <begin position="2592"/>
        <end position="2619"/>
    </location>
</feature>
<keyword evidence="18" id="KW-0175">Coiled coil</keyword>
<evidence type="ECO:0000256" key="17">
    <source>
        <dbReference type="PROSITE-ProRule" id="PRU00781"/>
    </source>
</evidence>
<feature type="compositionally biased region" description="Low complexity" evidence="19">
    <location>
        <begin position="352"/>
        <end position="370"/>
    </location>
</feature>
<dbReference type="SUPFAM" id="SSF56104">
    <property type="entry name" value="SAICAR synthase-like"/>
    <property type="match status" value="1"/>
</dbReference>
<dbReference type="PROSITE" id="PS51455">
    <property type="entry name" value="PIPK"/>
    <property type="match status" value="1"/>
</dbReference>
<evidence type="ECO:0000256" key="9">
    <source>
        <dbReference type="ARBA" id="ARBA00022753"/>
    </source>
</evidence>
<dbReference type="GO" id="GO:0000285">
    <property type="term" value="F:1-phosphatidylinositol-3-phosphate 5-kinase activity"/>
    <property type="evidence" value="ECO:0007669"/>
    <property type="project" value="UniProtKB-EC"/>
</dbReference>
<dbReference type="Pfam" id="PF00118">
    <property type="entry name" value="Cpn60_TCP1"/>
    <property type="match status" value="1"/>
</dbReference>
<dbReference type="OrthoDB" id="158357at2759"/>
<dbReference type="GO" id="GO:0008270">
    <property type="term" value="F:zinc ion binding"/>
    <property type="evidence" value="ECO:0007669"/>
    <property type="project" value="UniProtKB-KW"/>
</dbReference>
<dbReference type="Pfam" id="PF06687">
    <property type="entry name" value="SUR7"/>
    <property type="match status" value="1"/>
</dbReference>
<dbReference type="SMART" id="SM00330">
    <property type="entry name" value="PIPKc"/>
    <property type="match status" value="1"/>
</dbReference>
<feature type="compositionally biased region" description="Basic and acidic residues" evidence="19">
    <location>
        <begin position="1796"/>
        <end position="1806"/>
    </location>
</feature>
<evidence type="ECO:0000256" key="5">
    <source>
        <dbReference type="ARBA" id="ARBA00022490"/>
    </source>
</evidence>
<feature type="compositionally biased region" description="Acidic residues" evidence="19">
    <location>
        <begin position="745"/>
        <end position="756"/>
    </location>
</feature>
<feature type="region of interest" description="Disordered" evidence="19">
    <location>
        <begin position="1795"/>
        <end position="1827"/>
    </location>
</feature>
<evidence type="ECO:0000256" key="1">
    <source>
        <dbReference type="ARBA" id="ARBA00000768"/>
    </source>
</evidence>
<feature type="region of interest" description="Disordered" evidence="19">
    <location>
        <begin position="404"/>
        <end position="425"/>
    </location>
</feature>
<dbReference type="PROSITE" id="PS50178">
    <property type="entry name" value="ZF_FYVE"/>
    <property type="match status" value="1"/>
</dbReference>
<feature type="compositionally biased region" description="Polar residues" evidence="19">
    <location>
        <begin position="875"/>
        <end position="894"/>
    </location>
</feature>
<evidence type="ECO:0000256" key="2">
    <source>
        <dbReference type="ARBA" id="ARBA00004177"/>
    </source>
</evidence>
<feature type="compositionally biased region" description="Polar residues" evidence="19">
    <location>
        <begin position="1818"/>
        <end position="1827"/>
    </location>
</feature>
<dbReference type="InterPro" id="IPR044769">
    <property type="entry name" value="PIKfyve_PIPKc"/>
</dbReference>
<dbReference type="InterPro" id="IPR009571">
    <property type="entry name" value="SUR7/Rim9-like_fungi"/>
</dbReference>
<dbReference type="GO" id="GO:0005524">
    <property type="term" value="F:ATP binding"/>
    <property type="evidence" value="ECO:0007669"/>
    <property type="project" value="UniProtKB-UniRule"/>
</dbReference>
<feature type="compositionally biased region" description="Low complexity" evidence="19">
    <location>
        <begin position="404"/>
        <end position="413"/>
    </location>
</feature>
<dbReference type="FunFam" id="3.30.810.10:FF:000001">
    <property type="entry name" value="1-phosphatidylinositol 3-phosphate 5-kinase FAB1"/>
    <property type="match status" value="1"/>
</dbReference>
<feature type="region of interest" description="Disordered" evidence="19">
    <location>
        <begin position="1"/>
        <end position="42"/>
    </location>
</feature>
<evidence type="ECO:0000256" key="19">
    <source>
        <dbReference type="SAM" id="MobiDB-lite"/>
    </source>
</evidence>
<sequence length="2898" mass="323976">MASRHLSYDTHSLSFTNDSDSQSVNDDFVSFPTLPDPEQAANRSFSKIITKTLRKVTNNASNLVHTYASPRHHAEAPDVPADPSDSQSIYHEHSTPNTPVHRTPAEHRSRQHSTAASFSSSQEESSSNGSYSLSDQDQHHESTPSGEPSSPHVNAPWPGSDSSARQPSTESWLKPVSSNRGSLIPSASPASIKRAESVNGVSPGRVLAPSLFRMNSDLHPRVTSDNKSLRLSTMGVSKQHAPIVSQTDVTVSNTDGEAAPSRPLSIRSGIKGQATPPKRSSSIKSDTKALQNRISSIFNNLPNDIELSDDSASDIETINNDSISASPVANRLSPRQPTKAKVDIAPVKLDKQSQQARTPSSPPSSASVSVYRTPSVTRKISANLSSSLLDSAKSIINNNITGKGSSSSSIIGSMGDIRKKRKKKRIARKLSDNPLKNGGIPKKYWMNDSFVSDCLNCFKPFSAFRRKHHCRFCGQIFCSSCTLFISYSQYKHEKMKKKSSKEHKVYNDKLRVCKPCYSDVIVYLSDDSSSSSEEAESDFFANDESESQDQNLKVPPAEHPLVRYRSRSVSSRRDSVATESLTSAGQQSSRKDNFPSSGTPTVNSTKEPSQRSSEVTSYKHAPQMAIPTTRTGEAIEIPVSRSPFTNSNLPVKQNLAALAMRNAVNNTNSVPSLEPQEEGLTAWYSPFHDVQDTVTDVVRPNSLENLGKLYNSFLHRNPYRLTRSTSERMTRPNVLIKQRAAFESERDDDNESENEDEKVMSLYTSLNNELHGKGKRSSSSPRAKPLSQSMSSVPTLHEFPAMNVNDKYIPSPMNFAKQPDEEITPGFGINANKNRSDHRSSERAKASLNRMRQKRMNKLRNRHDHAKTSLKLPQLDTTSDSGRPSILSPQTTPTSPIPLGPSILSDHRDIPNSSLQGVRTESSFDLSTGSPLAHKGWDEKTSASEPYLHEDVDFNNAQDSHANDGELIAYFGGLLPTIDKVYDDFMHKLLLQSLADCDIADPDDQRRWGSVLFDALRKVYQLKISDTLDIKQYVKFKKISGGAIEDTHVVDGLFITKNIDSKRMQSRIEQPRIALLMFPLEYLKHKEQFISLRIVGSQQSVYIGNLVSRLISLEPDIIVVGDSVCGLALKLLEEANVTVLSNVKPQVIERISRYTRGDIFSTVNDLFFKKGSLGSCSLFEVRKFIHEDTVKTYSFFTGCDTQYGFTICLRGSDSESLSGAKYTTETLTPALWNAKFEKGFFITLALAFQEPKTRPGTETLSLLNQSLIDAKSIENEPITNCLNSIEHYGIANYIKLFTERFLSVSPSVNFGLPGVLLNVVNAFVRYIDFACFNHKIQSVLDPDSFEVDWLTKARVDIDPNRFNGFDDIIRMLRFVCKDRSISLLEEFNTRMRNWSNSIKYNCYQLYPIFHRSIHVLYSTVSIKHATPCTGPVVVVIDYHTDNDKCLGVFLDQALQESGKVCEDCNELLLDHYKTYVHDNAKVDLIIERVDSSSHSHTFKGKDERIMWSHCPECNYSTPISYMNDEIYYLSLGKFFELSFWSDGVNHDGPCSHDYFKKHVKYFGYNDVVIRMEYSKIETYEVVVPRKRLESTLETDIRLKIESFERISKKMEGFFSSISGRLNRVKLDTADKAEAGYQRVEELKERVTQQLETLSSKLLKVYEQTLPTNYVSLNAIQRDLQDIVVEWDTEFNEFESDFLPTENEITKITQSHLRNFLIDKLDNDGSEKRNAEKAKKEDQSKAKSANSSDSNSRASPESIKGSSQIQPKRPVPSLNKFRVPSAVIEDKISQIQQSFENDNKGSFKSPDKSCANSLHGDSPDNSTQQNPKKVQDLTNYFNQMTLEFQRQREEALEKKSYKYKTLPIVNSSPIVEIYGNIEDVVDVNQDNKRNKLLRNDSASTMPKSPEEGFRGNPLQEQMLSQPTSEGVYSEKKVIDRKEEQKHLADQNKKLLEEMNKSGKDSERNSLLKSLMNYWADRSATLWDPLDYPFDVTEHTFADSDVIVREDEPSSLVAFCLSSSVYKQKIQDMAVATDEEDLEAKAEQFTKIERKFKKNFGSSNRQMSDLESTMVKAKTNHLKYQFSDGNTMLSCKIFYSEQFDAFRRACGLDQSFIQSLSRCIKWNSKGGKSGSNFLKTLDNRYIVKELSKSELESFVSIAPFYFKYISQSTFNTLTTAIAKIFGFYQIEIKNSVSGKTFKMDFLIMENLFYNRKCSRIFDLKGSMRNRHVQQTGKENEVLLDENMIEYIYESPVFVKEQSKKLLRGSLFNDTSFLSAMDVMDYSLVVGIDDSTQKLCVGIIDWLRTFTWDKKVENWVKGSTLVGKKGKDPTIVTPKQYQLIDLDRMIFSSIATTLLIISLVFLILANVSAPVTTALKVASHNDYTYGIFGYCWRGSCPGGTYPMNFGDYDTNSDWLFAADTRNTLSKSFIVAPIAAGLVFLAMVSTAASIIIDPSWLVISAIILTVLAFLASAVTAVMVVLVFHPHVDWTGWLLVAAAALTLIAIPFMILAIRVHPQRDDDDEDETESKSNFVAYNKIDSNGNSGFSGPAIGGVRPQPAYTFNNLQRDTTNDDESSFLKDSTYRGTTRGYVAKDDSSASLYDSQPRTANDVTKPGLTNFPNGSNGSYYEDASVNINNGPSTPVSAKQKMAPTFVPNVAVKSDENGRTNDANLPYPASERGSVALNNSQKYGVFDHHPNVEGHQPFTEMGDESPEHQQADLDNDDGSDFTSISQRQPNVAYNPNGPNPGAPNSAQAAPGGPGAGYRPVAPQGYQPQQQQPQQYPNVSQYQPHYQQSYQQGFQPSSQSSSYYGAEAQQQRGAAYQGHYGAPGNGGGGYAQARPQKPSVSDNVLNTNPDFALGGVARRKQFGNPAYNRYGGQQPGQQPLHRPGGRPPRDGPYGMI</sequence>
<keyword evidence="10 16" id="KW-0863">Zinc-finger</keyword>
<dbReference type="GO" id="GO:0032266">
    <property type="term" value="F:phosphatidylinositol-3-phosphate binding"/>
    <property type="evidence" value="ECO:0007669"/>
    <property type="project" value="UniProtKB-ARBA"/>
</dbReference>
<feature type="compositionally biased region" description="Low complexity" evidence="19">
    <location>
        <begin position="112"/>
        <end position="134"/>
    </location>
</feature>
<feature type="region of interest" description="Disordered" evidence="19">
    <location>
        <begin position="71"/>
        <end position="190"/>
    </location>
</feature>
<feature type="compositionally biased region" description="Polar residues" evidence="19">
    <location>
        <begin position="2840"/>
        <end position="2849"/>
    </location>
</feature>
<comment type="subcellular location">
    <subcellularLocation>
        <location evidence="3">Cytoplasm</location>
    </subcellularLocation>
    <subcellularLocation>
        <location evidence="2">Endosome</location>
    </subcellularLocation>
</comment>
<evidence type="ECO:0000256" key="18">
    <source>
        <dbReference type="SAM" id="Coils"/>
    </source>
</evidence>
<protein>
    <recommendedName>
        <fullName evidence="4">1-phosphatidylinositol-3-phosphate 5-kinase</fullName>
        <ecNumber evidence="4">2.7.1.150</ecNumber>
    </recommendedName>
    <alternativeName>
        <fullName evidence="15">Type III PIP kinase</fullName>
    </alternativeName>
</protein>
<keyword evidence="7" id="KW-0479">Metal-binding</keyword>
<feature type="compositionally biased region" description="Low complexity" evidence="19">
    <location>
        <begin position="1741"/>
        <end position="1754"/>
    </location>
</feature>
<keyword evidence="13" id="KW-0862">Zinc</keyword>
<keyword evidence="6 17" id="KW-0808">Transferase</keyword>
<evidence type="ECO:0000256" key="14">
    <source>
        <dbReference type="ARBA" id="ARBA00022840"/>
    </source>
</evidence>
<accession>A0A2V1AYJ4</accession>
<name>A0A2V1AYJ4_9ASCO</name>
<feature type="compositionally biased region" description="Low complexity" evidence="19">
    <location>
        <begin position="2871"/>
        <end position="2884"/>
    </location>
</feature>
<evidence type="ECO:0000256" key="7">
    <source>
        <dbReference type="ARBA" id="ARBA00022723"/>
    </source>
</evidence>
<dbReference type="FunFam" id="3.50.7.10:FF:000007">
    <property type="entry name" value="1-phosphatidylinositol 3-phosphate 5-kinase isoform X1"/>
    <property type="match status" value="1"/>
</dbReference>
<keyword evidence="20" id="KW-0472">Membrane</keyword>
<feature type="region of interest" description="Disordered" evidence="19">
    <location>
        <begin position="825"/>
        <end position="901"/>
    </location>
</feature>
<feature type="compositionally biased region" description="Acidic residues" evidence="19">
    <location>
        <begin position="533"/>
        <end position="547"/>
    </location>
</feature>
<feature type="region of interest" description="Disordered" evidence="19">
    <location>
        <begin position="2654"/>
        <end position="2675"/>
    </location>
</feature>
<dbReference type="SMART" id="SM00064">
    <property type="entry name" value="FYVE"/>
    <property type="match status" value="1"/>
</dbReference>
<comment type="catalytic activity">
    <reaction evidence="1">
        <text>a 1,2-diacyl-sn-glycero-3-phospho-(1D-myo-inositol-3-phosphate) + ATP = a 1,2-diacyl-sn-glycero-3-phospho-(1D-myo-inositol-3,5-bisphosphate) + ADP + H(+)</text>
        <dbReference type="Rhea" id="RHEA:13609"/>
        <dbReference type="ChEBI" id="CHEBI:15378"/>
        <dbReference type="ChEBI" id="CHEBI:30616"/>
        <dbReference type="ChEBI" id="CHEBI:57923"/>
        <dbReference type="ChEBI" id="CHEBI:58088"/>
        <dbReference type="ChEBI" id="CHEBI:456216"/>
        <dbReference type="EC" id="2.7.1.150"/>
    </reaction>
</comment>
<dbReference type="EMBL" id="PKFO01000010">
    <property type="protein sequence ID" value="PVH22938.1"/>
    <property type="molecule type" value="Genomic_DNA"/>
</dbReference>
<feature type="compositionally biased region" description="Polar residues" evidence="19">
    <location>
        <begin position="84"/>
        <end position="100"/>
    </location>
</feature>
<dbReference type="Proteomes" id="UP000244309">
    <property type="component" value="Unassembled WGS sequence"/>
</dbReference>
<dbReference type="InterPro" id="IPR002498">
    <property type="entry name" value="PInositol-4-P-4/5-kinase_core"/>
</dbReference>
<evidence type="ECO:0000256" key="4">
    <source>
        <dbReference type="ARBA" id="ARBA00012009"/>
    </source>
</evidence>
<dbReference type="GO" id="GO:0005886">
    <property type="term" value="C:plasma membrane"/>
    <property type="evidence" value="ECO:0007669"/>
    <property type="project" value="InterPro"/>
</dbReference>
<evidence type="ECO:0000256" key="11">
    <source>
        <dbReference type="ARBA" id="ARBA00022777"/>
    </source>
</evidence>
<dbReference type="RefSeq" id="XP_025343878.1">
    <property type="nucleotide sequence ID" value="XM_025486328.1"/>
</dbReference>
<dbReference type="Gene3D" id="3.30.810.10">
    <property type="entry name" value="2-Layer Sandwich"/>
    <property type="match status" value="1"/>
</dbReference>
<evidence type="ECO:0000256" key="15">
    <source>
        <dbReference type="ARBA" id="ARBA00075294"/>
    </source>
</evidence>
<proteinExistence type="predicted"/>
<feature type="region of interest" description="Disordered" evidence="19">
    <location>
        <begin position="250"/>
        <end position="288"/>
    </location>
</feature>
<evidence type="ECO:0000259" key="21">
    <source>
        <dbReference type="PROSITE" id="PS50178"/>
    </source>
</evidence>
<keyword evidence="9" id="KW-0967">Endosome</keyword>
<evidence type="ECO:0000256" key="12">
    <source>
        <dbReference type="ARBA" id="ARBA00022786"/>
    </source>
</evidence>
<keyword evidence="24" id="KW-1185">Reference proteome</keyword>
<feature type="transmembrane region" description="Helical" evidence="20">
    <location>
        <begin position="2486"/>
        <end position="2508"/>
    </location>
</feature>